<dbReference type="AlphaFoldDB" id="A0A0N0BN61"/>
<accession>A0A0N0BN61</accession>
<dbReference type="STRING" id="1705562.AMS69_17215"/>
<sequence>MSDDSGRRNLRMPTSDEMFAVVTEHLGGNHVRIRCEDGETRLGRIPGRMKFRTWINEDDIVLAEPWDWQDEKANIEWRYKGQDADQLRSEGHIDSLTA</sequence>
<dbReference type="RefSeq" id="WP_049919665.1">
    <property type="nucleotide sequence ID" value="NZ_JAWJXX010000013.1"/>
</dbReference>
<evidence type="ECO:0000256" key="1">
    <source>
        <dbReference type="ARBA" id="ARBA00007392"/>
    </source>
</evidence>
<dbReference type="InterPro" id="IPR006196">
    <property type="entry name" value="RNA-binding_domain_S1_IF1"/>
</dbReference>
<comment type="caution">
    <text evidence="7">The sequence shown here is derived from an EMBL/GenBank/DDBJ whole genome shotgun (WGS) entry which is preliminary data.</text>
</comment>
<keyword evidence="2 5" id="KW-0396">Initiation factor</keyword>
<dbReference type="InterPro" id="IPR012340">
    <property type="entry name" value="NA-bd_OB-fold"/>
</dbReference>
<dbReference type="PROSITE" id="PS50832">
    <property type="entry name" value="S1_IF1_TYPE"/>
    <property type="match status" value="1"/>
</dbReference>
<evidence type="ECO:0000313" key="9">
    <source>
        <dbReference type="Proteomes" id="UP000037729"/>
    </source>
</evidence>
<evidence type="ECO:0000313" key="8">
    <source>
        <dbReference type="EMBL" id="NLV06302.1"/>
    </source>
</evidence>
<dbReference type="PATRIC" id="fig|1705562.3.peg.3835"/>
<dbReference type="GO" id="GO:0003723">
    <property type="term" value="F:RNA binding"/>
    <property type="evidence" value="ECO:0007669"/>
    <property type="project" value="InterPro"/>
</dbReference>
<comment type="function">
    <text evidence="4 5">Seems to be required for maximal rate of protein biosynthesis. Enhances ribosome dissociation into subunits and stabilizes the binding of the initiator Met-tRNA(I) to 40 S ribosomal subunits.</text>
</comment>
<evidence type="ECO:0000259" key="6">
    <source>
        <dbReference type="PROSITE" id="PS50832"/>
    </source>
</evidence>
<dbReference type="Proteomes" id="UP000037729">
    <property type="component" value="Unassembled WGS sequence"/>
</dbReference>
<reference evidence="8" key="2">
    <citation type="submission" date="2019-12" db="EMBL/GenBank/DDBJ databases">
        <title>The whole-genome sequencing of Haloarcula japonica strain pws8.</title>
        <authorList>
            <person name="Verma D.K."/>
            <person name="Gopal K."/>
            <person name="Prasad E.S."/>
        </authorList>
    </citation>
    <scope>NUCLEOTIDE SEQUENCE</scope>
    <source>
        <strain evidence="8">Pws8</strain>
    </source>
</reference>
<dbReference type="EMBL" id="LIUF01000006">
    <property type="protein sequence ID" value="KOX91846.1"/>
    <property type="molecule type" value="Genomic_DNA"/>
</dbReference>
<dbReference type="CDD" id="cd05793">
    <property type="entry name" value="S1_IF1A"/>
    <property type="match status" value="1"/>
</dbReference>
<dbReference type="PANTHER" id="PTHR21668">
    <property type="entry name" value="EIF-1A"/>
    <property type="match status" value="1"/>
</dbReference>
<dbReference type="HAMAP" id="MF_00216">
    <property type="entry name" value="aIF_1A"/>
    <property type="match status" value="1"/>
</dbReference>
<dbReference type="Gene3D" id="2.40.50.140">
    <property type="entry name" value="Nucleic acid-binding proteins"/>
    <property type="match status" value="1"/>
</dbReference>
<dbReference type="Pfam" id="PF01176">
    <property type="entry name" value="eIF-1a"/>
    <property type="match status" value="1"/>
</dbReference>
<dbReference type="EMBL" id="WOWB01000001">
    <property type="protein sequence ID" value="NLV06302.1"/>
    <property type="molecule type" value="Genomic_DNA"/>
</dbReference>
<reference evidence="7 9" key="1">
    <citation type="submission" date="2015-08" db="EMBL/GenBank/DDBJ databases">
        <title>Genomes of Isolates from Cabo Rojo, PR.</title>
        <authorList>
            <person name="Sanchez-Nieves R.L."/>
            <person name="Montalvo-Rodriguez R."/>
        </authorList>
    </citation>
    <scope>NUCLEOTIDE SEQUENCE [LARGE SCALE GENOMIC DNA]</scope>
    <source>
        <strain evidence="7 9">SL3</strain>
    </source>
</reference>
<dbReference type="NCBIfam" id="NF003083">
    <property type="entry name" value="PRK04012.1-2"/>
    <property type="match status" value="1"/>
</dbReference>
<evidence type="ECO:0000256" key="5">
    <source>
        <dbReference type="HAMAP-Rule" id="MF_00216"/>
    </source>
</evidence>
<dbReference type="PROSITE" id="PS01262">
    <property type="entry name" value="IF1A"/>
    <property type="match status" value="1"/>
</dbReference>
<feature type="domain" description="S1-like" evidence="6">
    <location>
        <begin position="6"/>
        <end position="80"/>
    </location>
</feature>
<dbReference type="NCBIfam" id="NF003085">
    <property type="entry name" value="PRK04012.1-5"/>
    <property type="match status" value="1"/>
</dbReference>
<evidence type="ECO:0000256" key="3">
    <source>
        <dbReference type="ARBA" id="ARBA00022917"/>
    </source>
</evidence>
<gene>
    <name evidence="5" type="primary">eif1a</name>
    <name evidence="7" type="ORF">AMS69_17215</name>
    <name evidence="8" type="ORF">GOC83_09190</name>
</gene>
<organism evidence="7 9">
    <name type="scientific">Haloarcula rubripromontorii</name>
    <dbReference type="NCBI Taxonomy" id="1705562"/>
    <lineage>
        <taxon>Archaea</taxon>
        <taxon>Methanobacteriati</taxon>
        <taxon>Methanobacteriota</taxon>
        <taxon>Stenosarchaea group</taxon>
        <taxon>Halobacteria</taxon>
        <taxon>Halobacteriales</taxon>
        <taxon>Haloarculaceae</taxon>
        <taxon>Haloarcula</taxon>
    </lineage>
</organism>
<dbReference type="GO" id="GO:0003743">
    <property type="term" value="F:translation initiation factor activity"/>
    <property type="evidence" value="ECO:0007669"/>
    <property type="project" value="UniProtKB-UniRule"/>
</dbReference>
<name>A0A0N0BN61_9EURY</name>
<dbReference type="OrthoDB" id="2586at2157"/>
<dbReference type="SMART" id="SM00652">
    <property type="entry name" value="eIF1a"/>
    <property type="match status" value="1"/>
</dbReference>
<dbReference type="Proteomes" id="UP000610611">
    <property type="component" value="Unassembled WGS sequence"/>
</dbReference>
<dbReference type="NCBIfam" id="NF003084">
    <property type="entry name" value="PRK04012.1-3"/>
    <property type="match status" value="1"/>
</dbReference>
<dbReference type="InterPro" id="IPR001253">
    <property type="entry name" value="TIF_eIF-1A"/>
</dbReference>
<comment type="similarity">
    <text evidence="1 5">Belongs to the eIF-1A family.</text>
</comment>
<evidence type="ECO:0000256" key="4">
    <source>
        <dbReference type="ARBA" id="ARBA00025502"/>
    </source>
</evidence>
<keyword evidence="9" id="KW-1185">Reference proteome</keyword>
<keyword evidence="3 5" id="KW-0648">Protein biosynthesis</keyword>
<dbReference type="SUPFAM" id="SSF50249">
    <property type="entry name" value="Nucleic acid-binding proteins"/>
    <property type="match status" value="1"/>
</dbReference>
<evidence type="ECO:0000256" key="2">
    <source>
        <dbReference type="ARBA" id="ARBA00022540"/>
    </source>
</evidence>
<evidence type="ECO:0000313" key="7">
    <source>
        <dbReference type="EMBL" id="KOX91846.1"/>
    </source>
</evidence>
<dbReference type="InterPro" id="IPR018104">
    <property type="entry name" value="TIF_eIF-1A_CS"/>
</dbReference>
<proteinExistence type="inferred from homology"/>
<protein>
    <recommendedName>
        <fullName evidence="5">Translation initiation factor 1A</fullName>
        <shortName evidence="5">aIF-1A</shortName>
    </recommendedName>
</protein>